<evidence type="ECO:0000313" key="4">
    <source>
        <dbReference type="EMBL" id="RNF26067.1"/>
    </source>
</evidence>
<feature type="region of interest" description="Disordered" evidence="2">
    <location>
        <begin position="451"/>
        <end position="511"/>
    </location>
</feature>
<dbReference type="FunFam" id="1.20.920.10:FF:000084">
    <property type="entry name" value="Bromodomain_-__putative"/>
    <property type="match status" value="1"/>
</dbReference>
<evidence type="ECO:0000256" key="2">
    <source>
        <dbReference type="SAM" id="MobiDB-lite"/>
    </source>
</evidence>
<evidence type="ECO:0000259" key="3">
    <source>
        <dbReference type="Pfam" id="PF00439"/>
    </source>
</evidence>
<name>A0A422Q812_9TRYP</name>
<dbReference type="AlphaFoldDB" id="A0A422Q812"/>
<dbReference type="InterPro" id="IPR051831">
    <property type="entry name" value="Bromodomain_contain_prot"/>
</dbReference>
<dbReference type="Gene3D" id="1.20.920.10">
    <property type="entry name" value="Bromodomain-like"/>
    <property type="match status" value="2"/>
</dbReference>
<comment type="caution">
    <text evidence="4">The sequence shown here is derived from an EMBL/GenBank/DDBJ whole genome shotgun (WGS) entry which is preliminary data.</text>
</comment>
<dbReference type="InterPro" id="IPR036427">
    <property type="entry name" value="Bromodomain-like_sf"/>
</dbReference>
<reference evidence="4 5" key="1">
    <citation type="journal article" date="2018" name="BMC Genomics">
        <title>Genomic comparison of Trypanosoma conorhini and Trypanosoma rangeli to Trypanosoma cruzi strains of high and low virulence.</title>
        <authorList>
            <person name="Bradwell K.R."/>
            <person name="Koparde V.N."/>
            <person name="Matveyev A.V."/>
            <person name="Serrano M.G."/>
            <person name="Alves J.M."/>
            <person name="Parikh H."/>
            <person name="Huang B."/>
            <person name="Lee V."/>
            <person name="Espinosa-Alvarez O."/>
            <person name="Ortiz P.A."/>
            <person name="Costa-Martins A.G."/>
            <person name="Teixeira M.M."/>
            <person name="Buck G.A."/>
        </authorList>
    </citation>
    <scope>NUCLEOTIDE SEQUENCE [LARGE SCALE GENOMIC DNA]</scope>
    <source>
        <strain evidence="4 5">025E</strain>
    </source>
</reference>
<dbReference type="PANTHER" id="PTHR22881:SF27">
    <property type="entry name" value="BROMODOMAIN CONTAINING 7_9"/>
    <property type="match status" value="1"/>
</dbReference>
<dbReference type="InterPro" id="IPR001487">
    <property type="entry name" value="Bromodomain"/>
</dbReference>
<feature type="compositionally biased region" description="Basic and acidic residues" evidence="2">
    <location>
        <begin position="489"/>
        <end position="505"/>
    </location>
</feature>
<keyword evidence="1" id="KW-0103">Bromodomain</keyword>
<feature type="domain" description="Bromo" evidence="3">
    <location>
        <begin position="38"/>
        <end position="102"/>
    </location>
</feature>
<sequence>MQERRQKFYPADEVVALVRSLDRPQDEGLFSKDVLLVYPHLAEEYTRVCPRRCDLATAAEKAASDAYSYDVKLTALRDDVELMVSNCLRFNGTEGVLADIANRFEAFAKAQIDAYVAKKTGGRRASSFRLSAAAGETTRGKRQREESRTASGASSPQQSQQPRGGGRGHPGPASGSSVSSAEVVKLVESLNRREDKGAFAVDVATAYPELRQSYAAVCPVQMNLILARERAASGYYLGLPQQAAPAEPQTQSRRRQLSASEASTSAVFGGTVAQSLVLLRNDVELMVSNCLRFNANAQAWVKLAKSFHSFAHKKIDDFVLRHAPALKGTKSGVDAYVREAEQPPSSQQKQESPSPLSQLRQPRPSSIQDDERAGGGTLPTAAAAAASTPVNEKKEAATVAAKLPPKPPAVTVVKYTTPTVVPTALQPVFATPDALRRRLVSDHLHRGTLRARLIRPASPPPPPAPVAAAAAASGDTGGNNDANSNNNAETERQVEEEGDGDRNEGTRLNSARHTFDPALSCRAVLRAFAASVQDFYRSQRERQDFTSPFEYPRQEEQLYMDCIALIEQQFEQLFLHTLLYDQEKADCYEWSAEKAVRRLVKNNAAAPDTSSAGGGFCWLGDVHLCYLVRLLQHFPQLMGLACATPAHSTTTTTTSAKPALHLTEVAKGVIEKLARITEELLAFIAQYEQNVVTLASPEESGRGP</sequence>
<dbReference type="CDD" id="cd04369">
    <property type="entry name" value="Bromodomain"/>
    <property type="match status" value="1"/>
</dbReference>
<evidence type="ECO:0000313" key="5">
    <source>
        <dbReference type="Proteomes" id="UP000284403"/>
    </source>
</evidence>
<dbReference type="Proteomes" id="UP000284403">
    <property type="component" value="Unassembled WGS sequence"/>
</dbReference>
<feature type="compositionally biased region" description="Low complexity" evidence="2">
    <location>
        <begin position="170"/>
        <end position="179"/>
    </location>
</feature>
<feature type="compositionally biased region" description="Low complexity" evidence="2">
    <location>
        <begin position="466"/>
        <end position="488"/>
    </location>
</feature>
<evidence type="ECO:0000256" key="1">
    <source>
        <dbReference type="ARBA" id="ARBA00023117"/>
    </source>
</evidence>
<dbReference type="EMBL" id="MKKU01000058">
    <property type="protein sequence ID" value="RNF26067.1"/>
    <property type="molecule type" value="Genomic_DNA"/>
</dbReference>
<dbReference type="RefSeq" id="XP_029231273.1">
    <property type="nucleotide sequence ID" value="XM_029368633.1"/>
</dbReference>
<dbReference type="SUPFAM" id="SSF47370">
    <property type="entry name" value="Bromodomain"/>
    <property type="match status" value="2"/>
</dbReference>
<feature type="compositionally biased region" description="Low complexity" evidence="2">
    <location>
        <begin position="150"/>
        <end position="162"/>
    </location>
</feature>
<dbReference type="PANTHER" id="PTHR22881">
    <property type="entry name" value="BROMODOMAIN CONTAINING PROTEIN"/>
    <property type="match status" value="1"/>
</dbReference>
<protein>
    <recommendedName>
        <fullName evidence="3">Bromo domain-containing protein</fullName>
    </recommendedName>
</protein>
<proteinExistence type="predicted"/>
<dbReference type="OrthoDB" id="21449at2759"/>
<gene>
    <name evidence="4" type="ORF">Tco025E_01696</name>
</gene>
<feature type="compositionally biased region" description="Low complexity" evidence="2">
    <location>
        <begin position="342"/>
        <end position="359"/>
    </location>
</feature>
<accession>A0A422Q812</accession>
<dbReference type="GeneID" id="40315307"/>
<organism evidence="4 5">
    <name type="scientific">Trypanosoma conorhini</name>
    <dbReference type="NCBI Taxonomy" id="83891"/>
    <lineage>
        <taxon>Eukaryota</taxon>
        <taxon>Discoba</taxon>
        <taxon>Euglenozoa</taxon>
        <taxon>Kinetoplastea</taxon>
        <taxon>Metakinetoplastina</taxon>
        <taxon>Trypanosomatida</taxon>
        <taxon>Trypanosomatidae</taxon>
        <taxon>Trypanosoma</taxon>
    </lineage>
</organism>
<feature type="region of interest" description="Disordered" evidence="2">
    <location>
        <begin position="340"/>
        <end position="391"/>
    </location>
</feature>
<keyword evidence="5" id="KW-1185">Reference proteome</keyword>
<dbReference type="Pfam" id="PF00439">
    <property type="entry name" value="Bromodomain"/>
    <property type="match status" value="1"/>
</dbReference>
<feature type="region of interest" description="Disordered" evidence="2">
    <location>
        <begin position="127"/>
        <end position="179"/>
    </location>
</feature>